<feature type="binding site" evidence="6">
    <location>
        <position position="47"/>
    </location>
    <ligand>
        <name>ATP</name>
        <dbReference type="ChEBI" id="CHEBI:30616"/>
    </ligand>
</feature>
<keyword evidence="2" id="KW-0808">Transferase</keyword>
<keyword evidence="10" id="KW-1185">Reference proteome</keyword>
<evidence type="ECO:0000256" key="5">
    <source>
        <dbReference type="ARBA" id="ARBA00022840"/>
    </source>
</evidence>
<dbReference type="InterPro" id="IPR000719">
    <property type="entry name" value="Prot_kinase_dom"/>
</dbReference>
<keyword evidence="1" id="KW-0723">Serine/threonine-protein kinase</keyword>
<sequence>MPDFTGCIVDERYQLLRLLGSGTYGVVYQAVDLHPSTDPASLYRAIKIISKAGRTKSQIGAVRREIALQSLVAAHPNIVTLRDAFEDDEYFYIILDFYRGGDLFEHCCEKGTYIFNDELLRKAFVSLVDALQACHDAKIYHRDLKPENVLANEDGSEVYLADFGLATNRTLIDEYGCGTTIYMSPECIGRETGYKPFCARFSDIWALGVILVNMISGRHPWERATMDDYCFSRFVRDPDFLLDVLPISEGACDILQGMFALNPLSRPTLPELRKAILELDTFFVSEDELSIAGEYARIAAAALKEKRDGARATLADAEGPRREMDIGDTIPERDARSSSLAVNPSESTMTPEIDIPSFPHREARDCSAGSVVDSTNSSRASSAASSVVVTPGATIYPVECGEKDIGDCMWEKGVEDAGEYLIARVGLRL</sequence>
<proteinExistence type="predicted"/>
<feature type="domain" description="Protein kinase" evidence="8">
    <location>
        <begin position="13"/>
        <end position="283"/>
    </location>
</feature>
<dbReference type="Pfam" id="PF00069">
    <property type="entry name" value="Pkinase"/>
    <property type="match status" value="1"/>
</dbReference>
<evidence type="ECO:0000256" key="2">
    <source>
        <dbReference type="ARBA" id="ARBA00022679"/>
    </source>
</evidence>
<protein>
    <submittedName>
        <fullName evidence="9">Kinase-like protein</fullName>
    </submittedName>
</protein>
<dbReference type="PANTHER" id="PTHR24345:SF91">
    <property type="entry name" value="SERINE_THREONINE-PROTEIN KINASE PLK4"/>
    <property type="match status" value="1"/>
</dbReference>
<dbReference type="AlphaFoldDB" id="A0A1Y2IXT5"/>
<evidence type="ECO:0000256" key="4">
    <source>
        <dbReference type="ARBA" id="ARBA00022777"/>
    </source>
</evidence>
<keyword evidence="4 9" id="KW-0418">Kinase</keyword>
<feature type="compositionally biased region" description="Basic and acidic residues" evidence="7">
    <location>
        <begin position="318"/>
        <end position="336"/>
    </location>
</feature>
<evidence type="ECO:0000259" key="8">
    <source>
        <dbReference type="PROSITE" id="PS50011"/>
    </source>
</evidence>
<accession>A0A1Y2IXT5</accession>
<dbReference type="STRING" id="1353009.A0A1Y2IXT5"/>
<evidence type="ECO:0000313" key="10">
    <source>
        <dbReference type="Proteomes" id="UP000193067"/>
    </source>
</evidence>
<dbReference type="Proteomes" id="UP000193067">
    <property type="component" value="Unassembled WGS sequence"/>
</dbReference>
<gene>
    <name evidence="9" type="ORF">PYCCODRAFT_1404863</name>
</gene>
<feature type="compositionally biased region" description="Low complexity" evidence="7">
    <location>
        <begin position="370"/>
        <end position="384"/>
    </location>
</feature>
<reference evidence="9 10" key="1">
    <citation type="journal article" date="2015" name="Biotechnol. Biofuels">
        <title>Enhanced degradation of softwood versus hardwood by the white-rot fungus Pycnoporus coccineus.</title>
        <authorList>
            <person name="Couturier M."/>
            <person name="Navarro D."/>
            <person name="Chevret D."/>
            <person name="Henrissat B."/>
            <person name="Piumi F."/>
            <person name="Ruiz-Duenas F.J."/>
            <person name="Martinez A.T."/>
            <person name="Grigoriev I.V."/>
            <person name="Riley R."/>
            <person name="Lipzen A."/>
            <person name="Berrin J.G."/>
            <person name="Master E.R."/>
            <person name="Rosso M.N."/>
        </authorList>
    </citation>
    <scope>NUCLEOTIDE SEQUENCE [LARGE SCALE GENOMIC DNA]</scope>
    <source>
        <strain evidence="9 10">BRFM310</strain>
    </source>
</reference>
<keyword evidence="3 6" id="KW-0547">Nucleotide-binding</keyword>
<feature type="region of interest" description="Disordered" evidence="7">
    <location>
        <begin position="309"/>
        <end position="384"/>
    </location>
</feature>
<dbReference type="OrthoDB" id="541276at2759"/>
<evidence type="ECO:0000256" key="3">
    <source>
        <dbReference type="ARBA" id="ARBA00022741"/>
    </source>
</evidence>
<dbReference type="SUPFAM" id="SSF56112">
    <property type="entry name" value="Protein kinase-like (PK-like)"/>
    <property type="match status" value="1"/>
</dbReference>
<dbReference type="GO" id="GO:0005524">
    <property type="term" value="F:ATP binding"/>
    <property type="evidence" value="ECO:0007669"/>
    <property type="project" value="UniProtKB-UniRule"/>
</dbReference>
<dbReference type="InterPro" id="IPR011009">
    <property type="entry name" value="Kinase-like_dom_sf"/>
</dbReference>
<dbReference type="PROSITE" id="PS00107">
    <property type="entry name" value="PROTEIN_KINASE_ATP"/>
    <property type="match status" value="1"/>
</dbReference>
<dbReference type="GO" id="GO:0005634">
    <property type="term" value="C:nucleus"/>
    <property type="evidence" value="ECO:0007669"/>
    <property type="project" value="TreeGrafter"/>
</dbReference>
<dbReference type="EMBL" id="KZ084091">
    <property type="protein sequence ID" value="OSD05979.1"/>
    <property type="molecule type" value="Genomic_DNA"/>
</dbReference>
<dbReference type="PROSITE" id="PS50011">
    <property type="entry name" value="PROTEIN_KINASE_DOM"/>
    <property type="match status" value="1"/>
</dbReference>
<evidence type="ECO:0000256" key="6">
    <source>
        <dbReference type="PROSITE-ProRule" id="PRU10141"/>
    </source>
</evidence>
<dbReference type="GO" id="GO:0004674">
    <property type="term" value="F:protein serine/threonine kinase activity"/>
    <property type="evidence" value="ECO:0007669"/>
    <property type="project" value="UniProtKB-KW"/>
</dbReference>
<feature type="compositionally biased region" description="Polar residues" evidence="7">
    <location>
        <begin position="337"/>
        <end position="350"/>
    </location>
</feature>
<evidence type="ECO:0000313" key="9">
    <source>
        <dbReference type="EMBL" id="OSD05979.1"/>
    </source>
</evidence>
<dbReference type="Gene3D" id="1.10.510.10">
    <property type="entry name" value="Transferase(Phosphotransferase) domain 1"/>
    <property type="match status" value="1"/>
</dbReference>
<keyword evidence="5 6" id="KW-0067">ATP-binding</keyword>
<dbReference type="SMART" id="SM00220">
    <property type="entry name" value="S_TKc"/>
    <property type="match status" value="1"/>
</dbReference>
<name>A0A1Y2IXT5_TRAC3</name>
<organism evidence="9 10">
    <name type="scientific">Trametes coccinea (strain BRFM310)</name>
    <name type="common">Pycnoporus coccineus</name>
    <dbReference type="NCBI Taxonomy" id="1353009"/>
    <lineage>
        <taxon>Eukaryota</taxon>
        <taxon>Fungi</taxon>
        <taxon>Dikarya</taxon>
        <taxon>Basidiomycota</taxon>
        <taxon>Agaricomycotina</taxon>
        <taxon>Agaricomycetes</taxon>
        <taxon>Polyporales</taxon>
        <taxon>Polyporaceae</taxon>
        <taxon>Trametes</taxon>
    </lineage>
</organism>
<dbReference type="PANTHER" id="PTHR24345">
    <property type="entry name" value="SERINE/THREONINE-PROTEIN KINASE PLK"/>
    <property type="match status" value="1"/>
</dbReference>
<evidence type="ECO:0000256" key="7">
    <source>
        <dbReference type="SAM" id="MobiDB-lite"/>
    </source>
</evidence>
<dbReference type="InterPro" id="IPR017441">
    <property type="entry name" value="Protein_kinase_ATP_BS"/>
</dbReference>
<evidence type="ECO:0000256" key="1">
    <source>
        <dbReference type="ARBA" id="ARBA00022527"/>
    </source>
</evidence>